<feature type="signal peptide" evidence="12">
    <location>
        <begin position="1"/>
        <end position="16"/>
    </location>
</feature>
<evidence type="ECO:0000256" key="7">
    <source>
        <dbReference type="ARBA" id="ARBA00023277"/>
    </source>
</evidence>
<comment type="cofactor">
    <cofactor evidence="1">
        <name>Cu(2+)</name>
        <dbReference type="ChEBI" id="CHEBI:29036"/>
    </cofactor>
</comment>
<keyword evidence="14" id="KW-0378">Hydrolase</keyword>
<dbReference type="GO" id="GO:0005576">
    <property type="term" value="C:extracellular region"/>
    <property type="evidence" value="ECO:0007669"/>
    <property type="project" value="UniProtKB-SubCell"/>
</dbReference>
<name>A0A6A6NW21_9PEZI</name>
<comment type="similarity">
    <text evidence="9">Belongs to the polysaccharide monooxygenase AA9 family.</text>
</comment>
<dbReference type="GO" id="GO:0030245">
    <property type="term" value="P:cellulose catabolic process"/>
    <property type="evidence" value="ECO:0007669"/>
    <property type="project" value="UniProtKB-UniRule"/>
</dbReference>
<dbReference type="PANTHER" id="PTHR33353:SF17">
    <property type="entry name" value="ENDO-BETA-1,4-GLUCANASE D"/>
    <property type="match status" value="1"/>
</dbReference>
<keyword evidence="15" id="KW-1185">Reference proteome</keyword>
<evidence type="ECO:0000256" key="10">
    <source>
        <dbReference type="ARBA" id="ARBA00045077"/>
    </source>
</evidence>
<keyword evidence="12" id="KW-0732">Signal</keyword>
<evidence type="ECO:0000313" key="14">
    <source>
        <dbReference type="EMBL" id="KAF2455911.1"/>
    </source>
</evidence>
<gene>
    <name evidence="14" type="ORF">BDY21DRAFT_386780</name>
</gene>
<dbReference type="GO" id="GO:0008810">
    <property type="term" value="F:cellulase activity"/>
    <property type="evidence" value="ECO:0007669"/>
    <property type="project" value="UniProtKB-UniRule"/>
</dbReference>
<keyword evidence="6 11" id="KW-1015">Disulfide bond</keyword>
<keyword evidence="3 11" id="KW-0964">Secreted</keyword>
<evidence type="ECO:0000256" key="2">
    <source>
        <dbReference type="ARBA" id="ARBA00004613"/>
    </source>
</evidence>
<dbReference type="CDD" id="cd21175">
    <property type="entry name" value="LPMO_AA9"/>
    <property type="match status" value="1"/>
</dbReference>
<proteinExistence type="inferred from homology"/>
<evidence type="ECO:0000256" key="6">
    <source>
        <dbReference type="ARBA" id="ARBA00023157"/>
    </source>
</evidence>
<protein>
    <recommendedName>
        <fullName evidence="11">AA9 family lytic polysaccharide monooxygenase</fullName>
        <ecNumber evidence="11">1.14.99.56</ecNumber>
    </recommendedName>
    <alternativeName>
        <fullName evidence="11">Endo-beta-1,4-glucanase</fullName>
    </alternativeName>
    <alternativeName>
        <fullName evidence="11">Glycosyl hydrolase 61 family protein</fullName>
    </alternativeName>
</protein>
<feature type="domain" description="Auxiliary Activity family 9 catalytic" evidence="13">
    <location>
        <begin position="17"/>
        <end position="221"/>
    </location>
</feature>
<dbReference type="EC" id="1.14.99.56" evidence="11"/>
<dbReference type="AlphaFoldDB" id="A0A6A6NW21"/>
<keyword evidence="8 11" id="KW-0624">Polysaccharide degradation</keyword>
<comment type="function">
    <text evidence="11">Lytic polysaccharide monooxygenase (LMPO) that depolymerizes crystalline and amorphous polysaccharides via the oxidation of scissile alpha- or beta-(1-4)-glycosidic bonds, yielding C1 and/or C4 oxidation products. Catalysis by LPMOs requires the reduction of the active-site copper from Cu(II) to Cu(I) by a reducing agent and H(2)O(2) or O(2) as a cosubstrate.</text>
</comment>
<accession>A0A6A6NW21</accession>
<evidence type="ECO:0000256" key="9">
    <source>
        <dbReference type="ARBA" id="ARBA00044502"/>
    </source>
</evidence>
<evidence type="ECO:0000256" key="4">
    <source>
        <dbReference type="ARBA" id="ARBA00023001"/>
    </source>
</evidence>
<keyword evidence="5" id="KW-0186">Copper</keyword>
<dbReference type="Pfam" id="PF03443">
    <property type="entry name" value="AA9"/>
    <property type="match status" value="1"/>
</dbReference>
<keyword evidence="4 11" id="KW-0136">Cellulose degradation</keyword>
<comment type="catalytic activity">
    <reaction evidence="10 11">
        <text>[(1-&gt;4)-beta-D-glucosyl]n+m + reduced acceptor + O2 = 4-dehydro-beta-D-glucosyl-[(1-&gt;4)-beta-D-glucosyl]n-1 + [(1-&gt;4)-beta-D-glucosyl]m + acceptor + H2O.</text>
        <dbReference type="EC" id="1.14.99.56"/>
    </reaction>
</comment>
<organism evidence="14 15">
    <name type="scientific">Lineolata rhizophorae</name>
    <dbReference type="NCBI Taxonomy" id="578093"/>
    <lineage>
        <taxon>Eukaryota</taxon>
        <taxon>Fungi</taxon>
        <taxon>Dikarya</taxon>
        <taxon>Ascomycota</taxon>
        <taxon>Pezizomycotina</taxon>
        <taxon>Dothideomycetes</taxon>
        <taxon>Dothideomycetes incertae sedis</taxon>
        <taxon>Lineolatales</taxon>
        <taxon>Lineolataceae</taxon>
        <taxon>Lineolata</taxon>
    </lineage>
</organism>
<keyword evidence="7 11" id="KW-0119">Carbohydrate metabolism</keyword>
<dbReference type="Proteomes" id="UP000799766">
    <property type="component" value="Unassembled WGS sequence"/>
</dbReference>
<dbReference type="InterPro" id="IPR049892">
    <property type="entry name" value="AA9"/>
</dbReference>
<dbReference type="GO" id="GO:0030248">
    <property type="term" value="F:cellulose binding"/>
    <property type="evidence" value="ECO:0007669"/>
    <property type="project" value="UniProtKB-UniRule"/>
</dbReference>
<comment type="domain">
    <text evidence="11">Has a modular structure: an endo-beta-1,4-glucanase catalytic module at the N-terminus, a linker rich in serines and threonines, and a C-terminal carbohydrate-binding module (CBM).</text>
</comment>
<evidence type="ECO:0000259" key="13">
    <source>
        <dbReference type="Pfam" id="PF03443"/>
    </source>
</evidence>
<evidence type="ECO:0000256" key="5">
    <source>
        <dbReference type="ARBA" id="ARBA00023008"/>
    </source>
</evidence>
<feature type="chain" id="PRO_5025411557" description="AA9 family lytic polysaccharide monooxygenase" evidence="12">
    <location>
        <begin position="17"/>
        <end position="235"/>
    </location>
</feature>
<sequence>MKTNAFALLFAGAASAHTIFQRVGVNGAMEERYKYMRLPTYDGPIQDVTSSSMTCNGPPNDIVMVSDAVLDVPAGADFTLQWAHTLDTDFQTGMIIDESHHGPVMVYMAKVADATGSAPQSGWFKIYEDGYDSGVWAVDKLIDNEGKVTVKIPECIEEGDYLLRGELIALHAASNYPGAQFYMECAQIHVTNGGSAAPQTYSIPGIYSGSDPGVKFNLWGQFSSYEIPGPDTFTC</sequence>
<evidence type="ECO:0000256" key="12">
    <source>
        <dbReference type="SAM" id="SignalP"/>
    </source>
</evidence>
<dbReference type="OrthoDB" id="5558646at2759"/>
<evidence type="ECO:0000256" key="11">
    <source>
        <dbReference type="RuleBase" id="RU368122"/>
    </source>
</evidence>
<comment type="subcellular location">
    <subcellularLocation>
        <location evidence="2 11">Secreted</location>
    </subcellularLocation>
</comment>
<evidence type="ECO:0000256" key="8">
    <source>
        <dbReference type="ARBA" id="ARBA00023326"/>
    </source>
</evidence>
<evidence type="ECO:0000256" key="3">
    <source>
        <dbReference type="ARBA" id="ARBA00022525"/>
    </source>
</evidence>
<evidence type="ECO:0000256" key="1">
    <source>
        <dbReference type="ARBA" id="ARBA00001973"/>
    </source>
</evidence>
<reference evidence="14" key="1">
    <citation type="journal article" date="2020" name="Stud. Mycol.">
        <title>101 Dothideomycetes genomes: a test case for predicting lifestyles and emergence of pathogens.</title>
        <authorList>
            <person name="Haridas S."/>
            <person name="Albert R."/>
            <person name="Binder M."/>
            <person name="Bloem J."/>
            <person name="Labutti K."/>
            <person name="Salamov A."/>
            <person name="Andreopoulos B."/>
            <person name="Baker S."/>
            <person name="Barry K."/>
            <person name="Bills G."/>
            <person name="Bluhm B."/>
            <person name="Cannon C."/>
            <person name="Castanera R."/>
            <person name="Culley D."/>
            <person name="Daum C."/>
            <person name="Ezra D."/>
            <person name="Gonzalez J."/>
            <person name="Henrissat B."/>
            <person name="Kuo A."/>
            <person name="Liang C."/>
            <person name="Lipzen A."/>
            <person name="Lutzoni F."/>
            <person name="Magnuson J."/>
            <person name="Mondo S."/>
            <person name="Nolan M."/>
            <person name="Ohm R."/>
            <person name="Pangilinan J."/>
            <person name="Park H.-J."/>
            <person name="Ramirez L."/>
            <person name="Alfaro M."/>
            <person name="Sun H."/>
            <person name="Tritt A."/>
            <person name="Yoshinaga Y."/>
            <person name="Zwiers L.-H."/>
            <person name="Turgeon B."/>
            <person name="Goodwin S."/>
            <person name="Spatafora J."/>
            <person name="Crous P."/>
            <person name="Grigoriev I."/>
        </authorList>
    </citation>
    <scope>NUCLEOTIDE SEQUENCE</scope>
    <source>
        <strain evidence="14">ATCC 16933</strain>
    </source>
</reference>
<evidence type="ECO:0000313" key="15">
    <source>
        <dbReference type="Proteomes" id="UP000799766"/>
    </source>
</evidence>
<dbReference type="PANTHER" id="PTHR33353">
    <property type="entry name" value="PUTATIVE (AFU_ORTHOLOGUE AFUA_1G12560)-RELATED"/>
    <property type="match status" value="1"/>
</dbReference>
<dbReference type="InterPro" id="IPR005103">
    <property type="entry name" value="AA9_LPMO"/>
</dbReference>
<dbReference type="Gene3D" id="2.70.50.70">
    <property type="match status" value="1"/>
</dbReference>
<dbReference type="EMBL" id="MU001685">
    <property type="protein sequence ID" value="KAF2455911.1"/>
    <property type="molecule type" value="Genomic_DNA"/>
</dbReference>